<protein>
    <submittedName>
        <fullName evidence="3">2-acylglycerol O-acyltransferase 1-like</fullName>
    </submittedName>
</protein>
<dbReference type="GeneID" id="127751827"/>
<keyword evidence="1" id="KW-0812">Transmembrane</keyword>
<evidence type="ECO:0000313" key="3">
    <source>
        <dbReference type="RefSeq" id="XP_052131910.1"/>
    </source>
</evidence>
<keyword evidence="1" id="KW-0472">Membrane</keyword>
<dbReference type="RefSeq" id="XP_052131910.1">
    <property type="nucleotide sequence ID" value="XM_052275950.1"/>
</dbReference>
<feature type="transmembrane region" description="Helical" evidence="1">
    <location>
        <begin position="48"/>
        <end position="64"/>
    </location>
</feature>
<keyword evidence="2" id="KW-1185">Reference proteome</keyword>
<dbReference type="PANTHER" id="PTHR12317:SF79">
    <property type="entry name" value="ACYLTRANSFERASE"/>
    <property type="match status" value="1"/>
</dbReference>
<accession>A0A9C6XV02</accession>
<dbReference type="KEGG" id="foc:127751827"/>
<gene>
    <name evidence="3" type="primary">LOC127751827</name>
</gene>
<dbReference type="GO" id="GO:0019432">
    <property type="term" value="P:triglyceride biosynthetic process"/>
    <property type="evidence" value="ECO:0007669"/>
    <property type="project" value="TreeGrafter"/>
</dbReference>
<dbReference type="AlphaFoldDB" id="A0A9C6XV02"/>
<dbReference type="PANTHER" id="PTHR12317">
    <property type="entry name" value="DIACYLGLYCEROL O-ACYLTRANSFERASE"/>
    <property type="match status" value="1"/>
</dbReference>
<feature type="transmembrane region" description="Helical" evidence="1">
    <location>
        <begin position="21"/>
        <end position="42"/>
    </location>
</feature>
<dbReference type="GO" id="GO:0005789">
    <property type="term" value="C:endoplasmic reticulum membrane"/>
    <property type="evidence" value="ECO:0007669"/>
    <property type="project" value="TreeGrafter"/>
</dbReference>
<dbReference type="GO" id="GO:0004144">
    <property type="term" value="F:diacylglycerol O-acyltransferase activity"/>
    <property type="evidence" value="ECO:0007669"/>
    <property type="project" value="TreeGrafter"/>
</dbReference>
<keyword evidence="1" id="KW-1133">Transmembrane helix</keyword>
<dbReference type="Proteomes" id="UP000504606">
    <property type="component" value="Unplaced"/>
</dbReference>
<name>A0A9C6XV02_FRAOC</name>
<organism evidence="2 3">
    <name type="scientific">Frankliniella occidentalis</name>
    <name type="common">Western flower thrips</name>
    <name type="synonym">Euthrips occidentalis</name>
    <dbReference type="NCBI Taxonomy" id="133901"/>
    <lineage>
        <taxon>Eukaryota</taxon>
        <taxon>Metazoa</taxon>
        <taxon>Ecdysozoa</taxon>
        <taxon>Arthropoda</taxon>
        <taxon>Hexapoda</taxon>
        <taxon>Insecta</taxon>
        <taxon>Pterygota</taxon>
        <taxon>Neoptera</taxon>
        <taxon>Paraneoptera</taxon>
        <taxon>Thysanoptera</taxon>
        <taxon>Terebrantia</taxon>
        <taxon>Thripoidea</taxon>
        <taxon>Thripidae</taxon>
        <taxon>Frankliniella</taxon>
    </lineage>
</organism>
<reference evidence="3" key="1">
    <citation type="submission" date="2025-08" db="UniProtKB">
        <authorList>
            <consortium name="RefSeq"/>
        </authorList>
    </citation>
    <scope>IDENTIFICATION</scope>
    <source>
        <tissue evidence="3">Whole organism</tissue>
    </source>
</reference>
<evidence type="ECO:0000256" key="1">
    <source>
        <dbReference type="SAM" id="Phobius"/>
    </source>
</evidence>
<sequence length="75" mass="8694">MEVLGVKWAPLNTPLQRRLQTLSVVVWFVTFVFGGLLGWAGLALAALYTRYWWLVLAYLVWMYVDRNTCETGGRR</sequence>
<evidence type="ECO:0000313" key="2">
    <source>
        <dbReference type="Proteomes" id="UP000504606"/>
    </source>
</evidence>
<proteinExistence type="predicted"/>